<proteinExistence type="predicted"/>
<protein>
    <submittedName>
        <fullName evidence="2">SCP domain-containing protein</fullName>
    </submittedName>
</protein>
<keyword evidence="1" id="KW-0732">Signal</keyword>
<dbReference type="WBParaSite" id="MCU_010151-RA">
    <property type="protein sequence ID" value="MCU_010151-RA"/>
    <property type="gene ID" value="MCU_010151"/>
</dbReference>
<feature type="signal peptide" evidence="1">
    <location>
        <begin position="1"/>
        <end position="16"/>
    </location>
</feature>
<dbReference type="AlphaFoldDB" id="A0A5K3FQ07"/>
<sequence length="133" mass="15434">MLKLLCVLILTWHALAEVPTDEKRKAILECHTKLRENVNPPASNMMLMNYSMEMENLAVNYLADCNPPTNQEPFQGTSKLSINELLRKSQYVQQLCKVNGNNYDYVEDRCNGPCREYNLVSYVKCKFDQFHLP</sequence>
<organism evidence="2">
    <name type="scientific">Mesocestoides corti</name>
    <name type="common">Flatworm</name>
    <dbReference type="NCBI Taxonomy" id="53468"/>
    <lineage>
        <taxon>Eukaryota</taxon>
        <taxon>Metazoa</taxon>
        <taxon>Spiralia</taxon>
        <taxon>Lophotrochozoa</taxon>
        <taxon>Platyhelminthes</taxon>
        <taxon>Cestoda</taxon>
        <taxon>Eucestoda</taxon>
        <taxon>Cyclophyllidea</taxon>
        <taxon>Mesocestoididae</taxon>
        <taxon>Mesocestoides</taxon>
    </lineage>
</organism>
<dbReference type="InterPro" id="IPR035940">
    <property type="entry name" value="CAP_sf"/>
</dbReference>
<name>A0A5K3FQ07_MESCO</name>
<accession>A0A5K3FQ07</accession>
<dbReference type="SUPFAM" id="SSF55797">
    <property type="entry name" value="PR-1-like"/>
    <property type="match status" value="1"/>
</dbReference>
<evidence type="ECO:0000256" key="1">
    <source>
        <dbReference type="SAM" id="SignalP"/>
    </source>
</evidence>
<evidence type="ECO:0000313" key="2">
    <source>
        <dbReference type="WBParaSite" id="MCU_010151-RA"/>
    </source>
</evidence>
<feature type="chain" id="PRO_5024287097" evidence="1">
    <location>
        <begin position="17"/>
        <end position="133"/>
    </location>
</feature>
<reference evidence="2" key="1">
    <citation type="submission" date="2019-11" db="UniProtKB">
        <authorList>
            <consortium name="WormBaseParasite"/>
        </authorList>
    </citation>
    <scope>IDENTIFICATION</scope>
</reference>
<dbReference type="Gene3D" id="3.40.33.10">
    <property type="entry name" value="CAP"/>
    <property type="match status" value="1"/>
</dbReference>